<evidence type="ECO:0000256" key="6">
    <source>
        <dbReference type="ARBA" id="ARBA00019422"/>
    </source>
</evidence>
<dbReference type="GO" id="GO:0008270">
    <property type="term" value="F:zinc ion binding"/>
    <property type="evidence" value="ECO:0007669"/>
    <property type="project" value="UniProtKB-KW"/>
</dbReference>
<dbReference type="InterPro" id="IPR036388">
    <property type="entry name" value="WH-like_DNA-bd_sf"/>
</dbReference>
<evidence type="ECO:0000256" key="3">
    <source>
        <dbReference type="ARBA" id="ARBA00004286"/>
    </source>
</evidence>
<comment type="catalytic activity">
    <reaction evidence="1 17">
        <text>S-ubiquitinyl-[E2 ubiquitin-conjugating enzyme]-L-cysteine + [acceptor protein]-L-lysine = [E2 ubiquitin-conjugating enzyme]-L-cysteine + N(6)-ubiquitinyl-[acceptor protein]-L-lysine.</text>
        <dbReference type="EC" id="2.3.2.27"/>
    </reaction>
</comment>
<evidence type="ECO:0000256" key="11">
    <source>
        <dbReference type="ARBA" id="ARBA00022771"/>
    </source>
</evidence>
<evidence type="ECO:0000313" key="21">
    <source>
        <dbReference type="Proteomes" id="UP000324022"/>
    </source>
</evidence>
<feature type="compositionally biased region" description="Acidic residues" evidence="18">
    <location>
        <begin position="294"/>
        <end position="314"/>
    </location>
</feature>
<dbReference type="Gene3D" id="3.90.1150.220">
    <property type="match status" value="1"/>
</dbReference>
<evidence type="ECO:0000256" key="8">
    <source>
        <dbReference type="ARBA" id="ARBA00022679"/>
    </source>
</evidence>
<dbReference type="Proteomes" id="UP000324022">
    <property type="component" value="Unassembled WGS sequence"/>
</dbReference>
<dbReference type="EMBL" id="OOIN01000034">
    <property type="protein sequence ID" value="SPO30705.1"/>
    <property type="molecule type" value="Genomic_DNA"/>
</dbReference>
<dbReference type="PANTHER" id="PTHR20973:SF0">
    <property type="entry name" value="NON-STRUCTURAL MAINTENANCE OF CHROMOSOMES ELEMENT 1 HOMOLOG"/>
    <property type="match status" value="1"/>
</dbReference>
<dbReference type="Gene3D" id="1.10.10.10">
    <property type="entry name" value="Winged helix-like DNA-binding domain superfamily/Winged helix DNA-binding domain"/>
    <property type="match status" value="1"/>
</dbReference>
<dbReference type="GO" id="GO:0005634">
    <property type="term" value="C:nucleus"/>
    <property type="evidence" value="ECO:0007669"/>
    <property type="project" value="UniProtKB-SubCell"/>
</dbReference>
<dbReference type="Pfam" id="PF08746">
    <property type="entry name" value="zf-RING-like"/>
    <property type="match status" value="1"/>
</dbReference>
<dbReference type="EC" id="2.3.2.27" evidence="5 17"/>
<feature type="domain" description="Non-structural maintenance of chromosomes element 1 RING C4HC3-type" evidence="19">
    <location>
        <begin position="189"/>
        <end position="226"/>
    </location>
</feature>
<proteinExistence type="inferred from homology"/>
<evidence type="ECO:0000256" key="7">
    <source>
        <dbReference type="ARBA" id="ARBA00022454"/>
    </source>
</evidence>
<feature type="compositionally biased region" description="Polar residues" evidence="18">
    <location>
        <begin position="268"/>
        <end position="278"/>
    </location>
</feature>
<dbReference type="GO" id="GO:0061630">
    <property type="term" value="F:ubiquitin protein ligase activity"/>
    <property type="evidence" value="ECO:0007669"/>
    <property type="project" value="UniProtKB-EC"/>
</dbReference>
<keyword evidence="14 17" id="KW-0233">DNA recombination</keyword>
<evidence type="ECO:0000256" key="17">
    <source>
        <dbReference type="RuleBase" id="RU368018"/>
    </source>
</evidence>
<dbReference type="OrthoDB" id="185455at2759"/>
<evidence type="ECO:0000256" key="1">
    <source>
        <dbReference type="ARBA" id="ARBA00000900"/>
    </source>
</evidence>
<evidence type="ECO:0000256" key="13">
    <source>
        <dbReference type="ARBA" id="ARBA00022833"/>
    </source>
</evidence>
<keyword evidence="12 17" id="KW-0833">Ubl conjugation pathway</keyword>
<protein>
    <recommendedName>
        <fullName evidence="6 17">Non-structural maintenance of chromosomes element 1 homolog</fullName>
        <ecNumber evidence="5 17">2.3.2.27</ecNumber>
    </recommendedName>
</protein>
<evidence type="ECO:0000256" key="12">
    <source>
        <dbReference type="ARBA" id="ARBA00022786"/>
    </source>
</evidence>
<dbReference type="FunFam" id="3.90.1150.220:FF:000001">
    <property type="entry name" value="Non-structural maintenance of chromosomes element 1 homolog"/>
    <property type="match status" value="1"/>
</dbReference>
<keyword evidence="13 17" id="KW-0862">Zinc</keyword>
<evidence type="ECO:0000256" key="9">
    <source>
        <dbReference type="ARBA" id="ARBA00022723"/>
    </source>
</evidence>
<evidence type="ECO:0000256" key="2">
    <source>
        <dbReference type="ARBA" id="ARBA00004123"/>
    </source>
</evidence>
<dbReference type="PANTHER" id="PTHR20973">
    <property type="entry name" value="NON-SMC ELEMENT 1-RELATED"/>
    <property type="match status" value="1"/>
</dbReference>
<comment type="subcellular location">
    <subcellularLocation>
        <location evidence="3">Chromosome</location>
    </subcellularLocation>
    <subcellularLocation>
        <location evidence="2 17">Nucleus</location>
    </subcellularLocation>
</comment>
<sequence>MERNQRILARVSWLQSLVSHRILPVTFAKHLYQRCCSVVQIPYDESAYRAMYDETSQHLSLLDLEMRQFRDQQSGQLVLALVNTKHDLLIQGATRYSPVEISFIKKLVEEIFKARREAYAIPSLEAVRLGTKLRTHMTRDATEELLKNLVDHKWIDYSEQGIYTLSTRSLLELRNYLQNEFGDDYYHTCTHCKDLVTLGIGCSATSRGCTVRYHLHCARSTIASRVDDDDALYRLAGLNCPGCMRGWKSRPIGPKALNLSSGGDEGLFSSQGDYSQAETSTRTTRRSRRHVSENDDDEEEEEEEEEEVEEDGDGEAISQQLAQQQSDVHENQEAEEEEQTQRRFTRIKPEPPQPSQSMRKTRRHDPDPETSSEQSEQEQDVKPRKRAR</sequence>
<evidence type="ECO:0000256" key="16">
    <source>
        <dbReference type="ARBA" id="ARBA00023242"/>
    </source>
</evidence>
<evidence type="ECO:0000256" key="10">
    <source>
        <dbReference type="ARBA" id="ARBA00022763"/>
    </source>
</evidence>
<evidence type="ECO:0000259" key="19">
    <source>
        <dbReference type="Pfam" id="PF08746"/>
    </source>
</evidence>
<keyword evidence="11 17" id="KW-0863">Zinc-finger</keyword>
<keyword evidence="9 17" id="KW-0479">Metal-binding</keyword>
<dbReference type="FunFam" id="1.10.10.10:FF:000270">
    <property type="entry name" value="Non-structural maintenance of chromosomes element 1 homolog"/>
    <property type="match status" value="1"/>
</dbReference>
<organism evidence="20 21">
    <name type="scientific">Ustilago trichophora</name>
    <dbReference type="NCBI Taxonomy" id="86804"/>
    <lineage>
        <taxon>Eukaryota</taxon>
        <taxon>Fungi</taxon>
        <taxon>Dikarya</taxon>
        <taxon>Basidiomycota</taxon>
        <taxon>Ustilaginomycotina</taxon>
        <taxon>Ustilaginomycetes</taxon>
        <taxon>Ustilaginales</taxon>
        <taxon>Ustilaginaceae</taxon>
        <taxon>Ustilago</taxon>
    </lineage>
</organism>
<feature type="compositionally biased region" description="Polar residues" evidence="18">
    <location>
        <begin position="317"/>
        <end position="326"/>
    </location>
</feature>
<dbReference type="GO" id="GO:0000724">
    <property type="term" value="P:double-strand break repair via homologous recombination"/>
    <property type="evidence" value="ECO:0007669"/>
    <property type="project" value="TreeGrafter"/>
</dbReference>
<keyword evidence="10 17" id="KW-0227">DNA damage</keyword>
<dbReference type="Pfam" id="PF07574">
    <property type="entry name" value="SMC_Nse1"/>
    <property type="match status" value="1"/>
</dbReference>
<dbReference type="InterPro" id="IPR011513">
    <property type="entry name" value="Nse1"/>
</dbReference>
<evidence type="ECO:0000256" key="15">
    <source>
        <dbReference type="ARBA" id="ARBA00023204"/>
    </source>
</evidence>
<gene>
    <name evidence="20" type="ORF">UTRI_05322</name>
</gene>
<dbReference type="InterPro" id="IPR014857">
    <property type="entry name" value="Nse1_RING_C4HC3-type"/>
</dbReference>
<evidence type="ECO:0000313" key="20">
    <source>
        <dbReference type="EMBL" id="SPO30705.1"/>
    </source>
</evidence>
<comment type="subunit">
    <text evidence="17">Component of the Smc5-Smc6 complex.</text>
</comment>
<dbReference type="AlphaFoldDB" id="A0A5C3EKU2"/>
<comment type="similarity">
    <text evidence="4 17">Belongs to the NSE1 family.</text>
</comment>
<keyword evidence="16 17" id="KW-0539">Nucleus</keyword>
<keyword evidence="7" id="KW-0158">Chromosome</keyword>
<evidence type="ECO:0000256" key="14">
    <source>
        <dbReference type="ARBA" id="ARBA00023172"/>
    </source>
</evidence>
<dbReference type="Gene3D" id="3.30.40.10">
    <property type="entry name" value="Zinc/RING finger domain, C3HC4 (zinc finger)"/>
    <property type="match status" value="1"/>
</dbReference>
<reference evidence="20 21" key="1">
    <citation type="submission" date="2018-03" db="EMBL/GenBank/DDBJ databases">
        <authorList>
            <person name="Guldener U."/>
        </authorList>
    </citation>
    <scope>NUCLEOTIDE SEQUENCE [LARGE SCALE GENOMIC DNA]</scope>
    <source>
        <strain evidence="20 21">NBRC100155</strain>
    </source>
</reference>
<accession>A0A5C3EKU2</accession>
<keyword evidence="15 17" id="KW-0234">DNA repair</keyword>
<keyword evidence="8 17" id="KW-0808">Transferase</keyword>
<comment type="function">
    <text evidence="17">Acts in a DNA repair pathway for removal of UV-induced DNA damage that is distinct from classical nucleotide excision repair and in repair of ionizing radiation damage. Functions in homologous recombination repair of DNA double strand breaks and in recovery of stalled replication forks.</text>
</comment>
<dbReference type="InterPro" id="IPR013083">
    <property type="entry name" value="Znf_RING/FYVE/PHD"/>
</dbReference>
<evidence type="ECO:0000256" key="4">
    <source>
        <dbReference type="ARBA" id="ARBA00010258"/>
    </source>
</evidence>
<dbReference type="GO" id="GO:0030915">
    <property type="term" value="C:Smc5-Smc6 complex"/>
    <property type="evidence" value="ECO:0007669"/>
    <property type="project" value="UniProtKB-UniRule"/>
</dbReference>
<keyword evidence="21" id="KW-1185">Reference proteome</keyword>
<evidence type="ECO:0000256" key="18">
    <source>
        <dbReference type="SAM" id="MobiDB-lite"/>
    </source>
</evidence>
<name>A0A5C3EKU2_9BASI</name>
<feature type="region of interest" description="Disordered" evidence="18">
    <location>
        <begin position="263"/>
        <end position="388"/>
    </location>
</feature>
<evidence type="ECO:0000256" key="5">
    <source>
        <dbReference type="ARBA" id="ARBA00012483"/>
    </source>
</evidence>